<dbReference type="EMBL" id="JAUSUE010000002">
    <property type="protein sequence ID" value="MDQ0202624.1"/>
    <property type="molecule type" value="Genomic_DNA"/>
</dbReference>
<feature type="transmembrane region" description="Helical" evidence="1">
    <location>
        <begin position="80"/>
        <end position="99"/>
    </location>
</feature>
<proteinExistence type="predicted"/>
<reference evidence="2 3" key="1">
    <citation type="submission" date="2023-07" db="EMBL/GenBank/DDBJ databases">
        <title>Genomic Encyclopedia of Type Strains, Phase IV (KMG-IV): sequencing the most valuable type-strain genomes for metagenomic binning, comparative biology and taxonomic classification.</title>
        <authorList>
            <person name="Goeker M."/>
        </authorList>
    </citation>
    <scope>NUCLEOTIDE SEQUENCE [LARGE SCALE GENOMIC DNA]</scope>
    <source>
        <strain evidence="2 3">DSM 16980</strain>
    </source>
</reference>
<dbReference type="InterPro" id="IPR002829">
    <property type="entry name" value="DUF116"/>
</dbReference>
<sequence>MKKNKNTLLLLLMFLSITTLLVLVGIVGRISYLGLHEVSANLPSFFFGVYIIISCLSLLTLLNIILIISPLSRFSFGHKYIYEAVNLLFPLILLWGKLLRVSRRSIERSFINVNNRLIGRSNIKVYAEELLVISPHCLQLAACKYKITYDVNNCHKCGACTIGAMLKMAEEMGFHFHVVTGGTLARNLVKSTHPKLILAIACERDLASGIQDVYPLPAVGVLNSRPFGPCYNTTVDLEEVRVAIERYIIKKNRNNDK</sequence>
<protein>
    <recommendedName>
        <fullName evidence="4">DUF116 domain-containing protein</fullName>
    </recommendedName>
</protein>
<name>A0ABT9Y474_9FIRM</name>
<keyword evidence="3" id="KW-1185">Reference proteome</keyword>
<evidence type="ECO:0000313" key="3">
    <source>
        <dbReference type="Proteomes" id="UP001239167"/>
    </source>
</evidence>
<gene>
    <name evidence="2" type="ORF">J2S01_000317</name>
</gene>
<evidence type="ECO:0000313" key="2">
    <source>
        <dbReference type="EMBL" id="MDQ0202624.1"/>
    </source>
</evidence>
<dbReference type="Pfam" id="PF01976">
    <property type="entry name" value="DUF116"/>
    <property type="match status" value="1"/>
</dbReference>
<accession>A0ABT9Y474</accession>
<evidence type="ECO:0000256" key="1">
    <source>
        <dbReference type="SAM" id="Phobius"/>
    </source>
</evidence>
<evidence type="ECO:0008006" key="4">
    <source>
        <dbReference type="Google" id="ProtNLM"/>
    </source>
</evidence>
<comment type="caution">
    <text evidence="2">The sequence shown here is derived from an EMBL/GenBank/DDBJ whole genome shotgun (WGS) entry which is preliminary data.</text>
</comment>
<feature type="transmembrane region" description="Helical" evidence="1">
    <location>
        <begin position="44"/>
        <end position="68"/>
    </location>
</feature>
<keyword evidence="1" id="KW-0812">Transmembrane</keyword>
<dbReference type="RefSeq" id="WP_307222542.1">
    <property type="nucleotide sequence ID" value="NZ_CP116940.1"/>
</dbReference>
<feature type="transmembrane region" description="Helical" evidence="1">
    <location>
        <begin position="7"/>
        <end position="32"/>
    </location>
</feature>
<keyword evidence="1" id="KW-0472">Membrane</keyword>
<dbReference type="PANTHER" id="PTHR43801:SF1">
    <property type="entry name" value="POLYPRENYL SYNTHETASE"/>
    <property type="match status" value="1"/>
</dbReference>
<keyword evidence="1" id="KW-1133">Transmembrane helix</keyword>
<dbReference type="Proteomes" id="UP001239167">
    <property type="component" value="Unassembled WGS sequence"/>
</dbReference>
<dbReference type="PANTHER" id="PTHR43801">
    <property type="entry name" value="NUCLEOTIDE-BINDING PROTEIN-RELATED"/>
    <property type="match status" value="1"/>
</dbReference>
<organism evidence="2 3">
    <name type="scientific">Pectinatus haikarae</name>
    <dbReference type="NCBI Taxonomy" id="349096"/>
    <lineage>
        <taxon>Bacteria</taxon>
        <taxon>Bacillati</taxon>
        <taxon>Bacillota</taxon>
        <taxon>Negativicutes</taxon>
        <taxon>Selenomonadales</taxon>
        <taxon>Selenomonadaceae</taxon>
        <taxon>Pectinatus</taxon>
    </lineage>
</organism>